<dbReference type="Proteomes" id="UP001355206">
    <property type="component" value="Unassembled WGS sequence"/>
</dbReference>
<feature type="region of interest" description="Disordered" evidence="1">
    <location>
        <begin position="77"/>
        <end position="98"/>
    </location>
</feature>
<evidence type="ECO:0000313" key="3">
    <source>
        <dbReference type="Proteomes" id="UP001355206"/>
    </source>
</evidence>
<organism evidence="2 3">
    <name type="scientific">Methylobacterium oryzae</name>
    <dbReference type="NCBI Taxonomy" id="334852"/>
    <lineage>
        <taxon>Bacteria</taxon>
        <taxon>Pseudomonadati</taxon>
        <taxon>Pseudomonadota</taxon>
        <taxon>Alphaproteobacteria</taxon>
        <taxon>Hyphomicrobiales</taxon>
        <taxon>Methylobacteriaceae</taxon>
        <taxon>Methylobacterium</taxon>
    </lineage>
</organism>
<evidence type="ECO:0000313" key="2">
    <source>
        <dbReference type="EMBL" id="MEE7494710.1"/>
    </source>
</evidence>
<gene>
    <name evidence="2" type="ORF">MOTC310_31570</name>
</gene>
<reference evidence="2 3" key="1">
    <citation type="journal article" date="2012" name="Genet. Mol. Biol.">
        <title>Analysis of 16S rRNA and mxaF genes revealing insights into Methylobacterium niche-specific plant association.</title>
        <authorList>
            <person name="Dourado M.N."/>
            <person name="Andreote F.D."/>
            <person name="Dini-Andreote F."/>
            <person name="Conti R."/>
            <person name="Araujo J.M."/>
            <person name="Araujo W.L."/>
        </authorList>
    </citation>
    <scope>NUCLEOTIDE SEQUENCE [LARGE SCALE GENOMIC DNA]</scope>
    <source>
        <strain evidence="2 3">TC3-10</strain>
    </source>
</reference>
<comment type="caution">
    <text evidence="2">The sequence shown here is derived from an EMBL/GenBank/DDBJ whole genome shotgun (WGS) entry which is preliminary data.</text>
</comment>
<sequence length="162" mass="17417">MPLHETTALSGTIGQVFAHRFTIEADGETHLADLGPKGVDAFPIARGLQVTLEGERRPSEIKVTRIAAEGRAPVEIHHKKPHHPHGPKRAEAPTAASADPARALAAVASAGWAVVATPRREAKHFEVLGRRRDGAATELHVDFAGTIYREKPADPTKWTVQG</sequence>
<keyword evidence="3" id="KW-1185">Reference proteome</keyword>
<proteinExistence type="predicted"/>
<name>A0ABU7TXN6_9HYPH</name>
<feature type="compositionally biased region" description="Basic residues" evidence="1">
    <location>
        <begin position="77"/>
        <end position="87"/>
    </location>
</feature>
<evidence type="ECO:0000256" key="1">
    <source>
        <dbReference type="SAM" id="MobiDB-lite"/>
    </source>
</evidence>
<dbReference type="EMBL" id="MLCA01000017">
    <property type="protein sequence ID" value="MEE7494710.1"/>
    <property type="molecule type" value="Genomic_DNA"/>
</dbReference>
<accession>A0ABU7TXN6</accession>
<dbReference type="RefSeq" id="WP_331304628.1">
    <property type="nucleotide sequence ID" value="NZ_MLCA01000017.1"/>
</dbReference>
<protein>
    <submittedName>
        <fullName evidence="2">Uncharacterized protein</fullName>
    </submittedName>
</protein>